<protein>
    <submittedName>
        <fullName evidence="3">Uncharacterized protein</fullName>
    </submittedName>
</protein>
<keyword evidence="4" id="KW-1185">Reference proteome</keyword>
<name>A0A6A4LU90_9ERIC</name>
<accession>A0A6A4LU90</accession>
<dbReference type="AlphaFoldDB" id="A0A6A4LU90"/>
<dbReference type="Proteomes" id="UP000428333">
    <property type="component" value="Linkage Group LG05"/>
</dbReference>
<proteinExistence type="predicted"/>
<dbReference type="OrthoDB" id="1725323at2759"/>
<keyword evidence="2" id="KW-1133">Transmembrane helix</keyword>
<feature type="region of interest" description="Disordered" evidence="1">
    <location>
        <begin position="226"/>
        <end position="248"/>
    </location>
</feature>
<gene>
    <name evidence="3" type="ORF">C3L33_08074</name>
</gene>
<evidence type="ECO:0000256" key="1">
    <source>
        <dbReference type="SAM" id="MobiDB-lite"/>
    </source>
</evidence>
<feature type="transmembrane region" description="Helical" evidence="2">
    <location>
        <begin position="129"/>
        <end position="147"/>
    </location>
</feature>
<feature type="non-terminal residue" evidence="3">
    <location>
        <position position="1"/>
    </location>
</feature>
<reference evidence="3 4" key="1">
    <citation type="journal article" date="2019" name="Genome Biol. Evol.">
        <title>The Rhododendron genome and chromosomal organization provide insight into shared whole-genome duplications across the heath family (Ericaceae).</title>
        <authorList>
            <person name="Soza V.L."/>
            <person name="Lindsley D."/>
            <person name="Waalkes A."/>
            <person name="Ramage E."/>
            <person name="Patwardhan R.P."/>
            <person name="Burton J.N."/>
            <person name="Adey A."/>
            <person name="Kumar A."/>
            <person name="Qiu R."/>
            <person name="Shendure J."/>
            <person name="Hall B."/>
        </authorList>
    </citation>
    <scope>NUCLEOTIDE SEQUENCE [LARGE SCALE GENOMIC DNA]</scope>
    <source>
        <strain evidence="3">RSF 1966-606</strain>
    </source>
</reference>
<evidence type="ECO:0000313" key="4">
    <source>
        <dbReference type="Proteomes" id="UP000428333"/>
    </source>
</evidence>
<keyword evidence="2" id="KW-0812">Transmembrane</keyword>
<evidence type="ECO:0000256" key="2">
    <source>
        <dbReference type="SAM" id="Phobius"/>
    </source>
</evidence>
<dbReference type="EMBL" id="QEFC01001147">
    <property type="protein sequence ID" value="KAE9460021.1"/>
    <property type="molecule type" value="Genomic_DNA"/>
</dbReference>
<organism evidence="3 4">
    <name type="scientific">Rhododendron williamsianum</name>
    <dbReference type="NCBI Taxonomy" id="262921"/>
    <lineage>
        <taxon>Eukaryota</taxon>
        <taxon>Viridiplantae</taxon>
        <taxon>Streptophyta</taxon>
        <taxon>Embryophyta</taxon>
        <taxon>Tracheophyta</taxon>
        <taxon>Spermatophyta</taxon>
        <taxon>Magnoliopsida</taxon>
        <taxon>eudicotyledons</taxon>
        <taxon>Gunneridae</taxon>
        <taxon>Pentapetalae</taxon>
        <taxon>asterids</taxon>
        <taxon>Ericales</taxon>
        <taxon>Ericaceae</taxon>
        <taxon>Ericoideae</taxon>
        <taxon>Rhodoreae</taxon>
        <taxon>Rhododendron</taxon>
    </lineage>
</organism>
<evidence type="ECO:0000313" key="3">
    <source>
        <dbReference type="EMBL" id="KAE9460021.1"/>
    </source>
</evidence>
<sequence>MLVEYIKEEQEEPLMLVENIKEEQEEPLMLVEYIKEEPLWLECSGDDGDGFRGYDSYEEDDDDEGEEKELRRRFEEKRMFEEFIAKHYRKWREELVTDKLLYITAVAVLIFLFLFLVPEFGSIVTKSSSILVLFTFSSVIFIAILLGRSKSSIQDFESSSYPPPLACEAEYCQLTENSKGEDDHNLRDNEDFLPRLVLPLLLEYFHDDGDGFHDGCDGYKEDNEGDDTGVCGGVDGDDDHVNKEEEEEEDFKRRIEEFIAKTNKIWREELLTDKLLCITTTAYYE</sequence>
<keyword evidence="2" id="KW-0472">Membrane</keyword>
<dbReference type="PANTHER" id="PTHR36595">
    <property type="entry name" value="TRANSMEMBRANE PROTEIN"/>
    <property type="match status" value="1"/>
</dbReference>
<feature type="transmembrane region" description="Helical" evidence="2">
    <location>
        <begin position="100"/>
        <end position="117"/>
    </location>
</feature>
<dbReference type="PANTHER" id="PTHR36595:SF2">
    <property type="entry name" value="SERINE_THREONINE-PROTEIN KINASE FHKB-RELATED"/>
    <property type="match status" value="1"/>
</dbReference>
<comment type="caution">
    <text evidence="3">The sequence shown here is derived from an EMBL/GenBank/DDBJ whole genome shotgun (WGS) entry which is preliminary data.</text>
</comment>